<dbReference type="InterPro" id="IPR012093">
    <property type="entry name" value="Pirin"/>
</dbReference>
<dbReference type="InterPro" id="IPR003829">
    <property type="entry name" value="Pirin_N_dom"/>
</dbReference>
<evidence type="ECO:0000313" key="6">
    <source>
        <dbReference type="Proteomes" id="UP000449710"/>
    </source>
</evidence>
<dbReference type="Proteomes" id="UP000449710">
    <property type="component" value="Unassembled WGS sequence"/>
</dbReference>
<organism evidence="5 6">
    <name type="scientific">Isachenkonia alkalipeptolytica</name>
    <dbReference type="NCBI Taxonomy" id="2565777"/>
    <lineage>
        <taxon>Bacteria</taxon>
        <taxon>Bacillati</taxon>
        <taxon>Bacillota</taxon>
        <taxon>Clostridia</taxon>
        <taxon>Eubacteriales</taxon>
        <taxon>Clostridiaceae</taxon>
        <taxon>Isachenkonia</taxon>
    </lineage>
</organism>
<protein>
    <submittedName>
        <fullName evidence="5">Pirin family protein</fullName>
    </submittedName>
</protein>
<feature type="domain" description="Pirin N-terminal" evidence="3">
    <location>
        <begin position="61"/>
        <end position="140"/>
    </location>
</feature>
<dbReference type="SUPFAM" id="SSF51182">
    <property type="entry name" value="RmlC-like cupins"/>
    <property type="match status" value="1"/>
</dbReference>
<dbReference type="RefSeq" id="WP_160722054.1">
    <property type="nucleotide sequence ID" value="NZ_SUMG01000014.1"/>
</dbReference>
<dbReference type="InterPro" id="IPR014710">
    <property type="entry name" value="RmlC-like_jellyroll"/>
</dbReference>
<evidence type="ECO:0000256" key="1">
    <source>
        <dbReference type="ARBA" id="ARBA00008416"/>
    </source>
</evidence>
<dbReference type="CDD" id="cd02247">
    <property type="entry name" value="cupin_pirin_C"/>
    <property type="match status" value="1"/>
</dbReference>
<sequence>MSKKILKVSNFNFRENPEDPYLARMHHLDLYPPGNGAMGVPSELLKDRNLGEDFDFSKDWKMYYGKDIPGFPAHPHRGFETVTIVLQGFVDHADSAGQSGKYGAGDVQWMTAGKGMQHSEMFPLVHEDQNNTLELFQVWLNLPAKDKFVEPSYKMLWNEEIPKVIIENEENQKTTIRVIAGCISGTKGLEPNPDSWANKEENHVGIYTVTMEPGSSFTLPKVSSTLNRNMYFYRGKSIRIDDEEVDTKSSLKLVGDEPITITNGKTESYLLVLEGEPINEPIVNHGPFVMNTFEEIQQAYQDYQETQFGGWPWDVNYHVTPIEVGRFAKHEEKDDRPPEKFF</sequence>
<dbReference type="AlphaFoldDB" id="A0AA43XM59"/>
<comment type="similarity">
    <text evidence="1 2">Belongs to the pirin family.</text>
</comment>
<gene>
    <name evidence="5" type="ORF">ISALK_10485</name>
</gene>
<dbReference type="Pfam" id="PF05726">
    <property type="entry name" value="Pirin_C"/>
    <property type="match status" value="1"/>
</dbReference>
<dbReference type="Pfam" id="PF02678">
    <property type="entry name" value="Pirin"/>
    <property type="match status" value="1"/>
</dbReference>
<dbReference type="InterPro" id="IPR008778">
    <property type="entry name" value="Pirin_C_dom"/>
</dbReference>
<dbReference type="PANTHER" id="PTHR13903:SF8">
    <property type="entry name" value="PIRIN"/>
    <property type="match status" value="1"/>
</dbReference>
<comment type="caution">
    <text evidence="5">The sequence shown here is derived from an EMBL/GenBank/DDBJ whole genome shotgun (WGS) entry which is preliminary data.</text>
</comment>
<reference evidence="5 6" key="1">
    <citation type="submission" date="2019-04" db="EMBL/GenBank/DDBJ databases">
        <title>Isachenkonia alkalipeptolytica gen. nov. sp. nov. a new anaerobic, alkiliphilic organothrophic bacterium capable to reduce synthesized ferrihydrite isolated from a soda lake.</title>
        <authorList>
            <person name="Toshchakov S.V."/>
            <person name="Zavarzina D.G."/>
            <person name="Zhilina T.N."/>
            <person name="Kostrikina N.A."/>
            <person name="Kublanov I.V."/>
        </authorList>
    </citation>
    <scope>NUCLEOTIDE SEQUENCE [LARGE SCALE GENOMIC DNA]</scope>
    <source>
        <strain evidence="5 6">Z-1701</strain>
    </source>
</reference>
<evidence type="ECO:0000256" key="2">
    <source>
        <dbReference type="RuleBase" id="RU003457"/>
    </source>
</evidence>
<feature type="domain" description="Pirin C-terminal" evidence="4">
    <location>
        <begin position="207"/>
        <end position="309"/>
    </location>
</feature>
<dbReference type="CDD" id="cd02909">
    <property type="entry name" value="cupin_pirin_N"/>
    <property type="match status" value="1"/>
</dbReference>
<dbReference type="PANTHER" id="PTHR13903">
    <property type="entry name" value="PIRIN-RELATED"/>
    <property type="match status" value="1"/>
</dbReference>
<evidence type="ECO:0000259" key="3">
    <source>
        <dbReference type="Pfam" id="PF02678"/>
    </source>
</evidence>
<name>A0AA43XM59_9CLOT</name>
<dbReference type="InterPro" id="IPR011051">
    <property type="entry name" value="RmlC_Cupin_sf"/>
</dbReference>
<dbReference type="Gene3D" id="2.60.120.10">
    <property type="entry name" value="Jelly Rolls"/>
    <property type="match status" value="2"/>
</dbReference>
<evidence type="ECO:0000313" key="5">
    <source>
        <dbReference type="EMBL" id="NBG88926.1"/>
    </source>
</evidence>
<accession>A0AA43XM59</accession>
<proteinExistence type="inferred from homology"/>
<dbReference type="EMBL" id="SUMG01000014">
    <property type="protein sequence ID" value="NBG88926.1"/>
    <property type="molecule type" value="Genomic_DNA"/>
</dbReference>
<keyword evidence="6" id="KW-1185">Reference proteome</keyword>
<evidence type="ECO:0000259" key="4">
    <source>
        <dbReference type="Pfam" id="PF05726"/>
    </source>
</evidence>